<dbReference type="EMBL" id="JACCCC010000001">
    <property type="protein sequence ID" value="NYE47549.1"/>
    <property type="molecule type" value="Genomic_DNA"/>
</dbReference>
<keyword evidence="2" id="KW-1185">Reference proteome</keyword>
<organism evidence="1 2">
    <name type="scientific">Spinactinospora alkalitolerans</name>
    <dbReference type="NCBI Taxonomy" id="687207"/>
    <lineage>
        <taxon>Bacteria</taxon>
        <taxon>Bacillati</taxon>
        <taxon>Actinomycetota</taxon>
        <taxon>Actinomycetes</taxon>
        <taxon>Streptosporangiales</taxon>
        <taxon>Nocardiopsidaceae</taxon>
        <taxon>Spinactinospora</taxon>
    </lineage>
</organism>
<dbReference type="AlphaFoldDB" id="A0A852TU40"/>
<keyword evidence="1" id="KW-0413">Isomerase</keyword>
<dbReference type="RefSeq" id="WP_179643468.1">
    <property type="nucleotide sequence ID" value="NZ_BAAAYY010000015.1"/>
</dbReference>
<evidence type="ECO:0000313" key="2">
    <source>
        <dbReference type="Proteomes" id="UP000589036"/>
    </source>
</evidence>
<name>A0A852TU40_9ACTN</name>
<dbReference type="Proteomes" id="UP000589036">
    <property type="component" value="Unassembled WGS sequence"/>
</dbReference>
<evidence type="ECO:0000313" key="1">
    <source>
        <dbReference type="EMBL" id="NYE47549.1"/>
    </source>
</evidence>
<comment type="caution">
    <text evidence="1">The sequence shown here is derived from an EMBL/GenBank/DDBJ whole genome shotgun (WGS) entry which is preliminary data.</text>
</comment>
<reference evidence="1 2" key="1">
    <citation type="submission" date="2020-07" db="EMBL/GenBank/DDBJ databases">
        <title>Sequencing the genomes of 1000 actinobacteria strains.</title>
        <authorList>
            <person name="Klenk H.-P."/>
        </authorList>
    </citation>
    <scope>NUCLEOTIDE SEQUENCE [LARGE SCALE GENOMIC DNA]</scope>
    <source>
        <strain evidence="1 2">CXB654</strain>
    </source>
</reference>
<protein>
    <submittedName>
        <fullName evidence="1">2-hydroxychromene-2-carboxylate isomerase</fullName>
    </submittedName>
</protein>
<dbReference type="GO" id="GO:0016853">
    <property type="term" value="F:isomerase activity"/>
    <property type="evidence" value="ECO:0007669"/>
    <property type="project" value="UniProtKB-KW"/>
</dbReference>
<gene>
    <name evidence="1" type="ORF">HDA32_002669</name>
</gene>
<proteinExistence type="predicted"/>
<sequence>MEKDDAQVSEQAGGIRTRKEIGIERCALKVLRGDFDASAQAHDNSASALVQWTLTATAR</sequence>
<accession>A0A852TU40</accession>